<reference evidence="2" key="1">
    <citation type="submission" date="2020-05" db="EMBL/GenBank/DDBJ databases">
        <authorList>
            <person name="Chiriac C."/>
            <person name="Salcher M."/>
            <person name="Ghai R."/>
            <person name="Kavagutti S V."/>
        </authorList>
    </citation>
    <scope>NUCLEOTIDE SEQUENCE</scope>
</reference>
<dbReference type="AlphaFoldDB" id="A0A6J7LHS2"/>
<dbReference type="EMBL" id="CAFBNE010000111">
    <property type="protein sequence ID" value="CAB4965509.1"/>
    <property type="molecule type" value="Genomic_DNA"/>
</dbReference>
<evidence type="ECO:0000313" key="2">
    <source>
        <dbReference type="EMBL" id="CAB4965509.1"/>
    </source>
</evidence>
<gene>
    <name evidence="2" type="ORF">UFOPK3772_02665</name>
</gene>
<feature type="compositionally biased region" description="Polar residues" evidence="1">
    <location>
        <begin position="44"/>
        <end position="63"/>
    </location>
</feature>
<organism evidence="2">
    <name type="scientific">freshwater metagenome</name>
    <dbReference type="NCBI Taxonomy" id="449393"/>
    <lineage>
        <taxon>unclassified sequences</taxon>
        <taxon>metagenomes</taxon>
        <taxon>ecological metagenomes</taxon>
    </lineage>
</organism>
<protein>
    <submittedName>
        <fullName evidence="2">Unannotated protein</fullName>
    </submittedName>
</protein>
<accession>A0A6J7LHS2</accession>
<proteinExistence type="predicted"/>
<feature type="region of interest" description="Disordered" evidence="1">
    <location>
        <begin position="44"/>
        <end position="75"/>
    </location>
</feature>
<sequence>MPSAAKVQEGDSVIIGVRLLFPCHRLRMTHVLESDMVPWINRSQYPSESPKNRQSLESVSAVSNPAVIHRHRRTM</sequence>
<evidence type="ECO:0000256" key="1">
    <source>
        <dbReference type="SAM" id="MobiDB-lite"/>
    </source>
</evidence>
<name>A0A6J7LHS2_9ZZZZ</name>